<gene>
    <name evidence="6" type="ORF">I6N96_06455</name>
</gene>
<keyword evidence="7" id="KW-1185">Reference proteome</keyword>
<evidence type="ECO:0000256" key="3">
    <source>
        <dbReference type="ARBA" id="ARBA00023163"/>
    </source>
</evidence>
<evidence type="ECO:0000259" key="5">
    <source>
        <dbReference type="PROSITE" id="PS50977"/>
    </source>
</evidence>
<dbReference type="Proteomes" id="UP000673375">
    <property type="component" value="Unassembled WGS sequence"/>
</dbReference>
<sequence>MVRGPKGFSEEEKSVLRDKLCLECEKRWALYGYKKTSISELTAAVGISSGAFYLLFSSKEDFFCETLVRVRTRLKETIMKIIHTNESKEGFVEALNWHFQEFERAPFLYDLGSPDFLAFLNKIPKDRIDEMQFDSKVFFFEMVEASGLSFKIEQEKVYEVINTLLYTVELKKQASYDSRWVFEFLISNVIDELFE</sequence>
<feature type="DNA-binding region" description="H-T-H motif" evidence="4">
    <location>
        <begin position="37"/>
        <end position="56"/>
    </location>
</feature>
<comment type="caution">
    <text evidence="6">The sequence shown here is derived from an EMBL/GenBank/DDBJ whole genome shotgun (WGS) entry which is preliminary data.</text>
</comment>
<evidence type="ECO:0000256" key="4">
    <source>
        <dbReference type="PROSITE-ProRule" id="PRU00335"/>
    </source>
</evidence>
<evidence type="ECO:0000256" key="1">
    <source>
        <dbReference type="ARBA" id="ARBA00023015"/>
    </source>
</evidence>
<keyword evidence="3" id="KW-0804">Transcription</keyword>
<protein>
    <submittedName>
        <fullName evidence="6">TetR/AcrR family transcriptional regulator</fullName>
    </submittedName>
</protein>
<dbReference type="InterPro" id="IPR009057">
    <property type="entry name" value="Homeodomain-like_sf"/>
</dbReference>
<dbReference type="Pfam" id="PF00440">
    <property type="entry name" value="TetR_N"/>
    <property type="match status" value="1"/>
</dbReference>
<name>A0ABS4CH84_9ENTE</name>
<dbReference type="PROSITE" id="PS50977">
    <property type="entry name" value="HTH_TETR_2"/>
    <property type="match status" value="1"/>
</dbReference>
<dbReference type="Gene3D" id="1.10.357.10">
    <property type="entry name" value="Tetracycline Repressor, domain 2"/>
    <property type="match status" value="1"/>
</dbReference>
<dbReference type="InterPro" id="IPR001647">
    <property type="entry name" value="HTH_TetR"/>
</dbReference>
<feature type="domain" description="HTH tetR-type" evidence="5">
    <location>
        <begin position="14"/>
        <end position="74"/>
    </location>
</feature>
<dbReference type="PANTHER" id="PTHR47506:SF3">
    <property type="entry name" value="HTH-TYPE TRANSCRIPTIONAL REGULATOR LMRA"/>
    <property type="match status" value="1"/>
</dbReference>
<evidence type="ECO:0000313" key="7">
    <source>
        <dbReference type="Proteomes" id="UP000673375"/>
    </source>
</evidence>
<evidence type="ECO:0000313" key="6">
    <source>
        <dbReference type="EMBL" id="MBP1045917.1"/>
    </source>
</evidence>
<keyword evidence="1" id="KW-0805">Transcription regulation</keyword>
<dbReference type="RefSeq" id="WP_209556734.1">
    <property type="nucleotide sequence ID" value="NZ_JAEDXU010000002.1"/>
</dbReference>
<accession>A0ABS4CH84</accession>
<dbReference type="PANTHER" id="PTHR47506">
    <property type="entry name" value="TRANSCRIPTIONAL REGULATORY PROTEIN"/>
    <property type="match status" value="1"/>
</dbReference>
<evidence type="ECO:0000256" key="2">
    <source>
        <dbReference type="ARBA" id="ARBA00023125"/>
    </source>
</evidence>
<reference evidence="6 7" key="1">
    <citation type="submission" date="2020-12" db="EMBL/GenBank/DDBJ databases">
        <title>Vagococcus allomyrinae sp. nov. and Enterococcus lavae sp. nov., isolated from the larvae of Allomyrina dichotoma.</title>
        <authorList>
            <person name="Lee S.D."/>
        </authorList>
    </citation>
    <scope>NUCLEOTIDE SEQUENCE [LARGE SCALE GENOMIC DNA]</scope>
    <source>
        <strain evidence="6 7">BWM-S5</strain>
    </source>
</reference>
<organism evidence="6 7">
    <name type="scientific">Enterococcus larvae</name>
    <dbReference type="NCBI Taxonomy" id="2794352"/>
    <lineage>
        <taxon>Bacteria</taxon>
        <taxon>Bacillati</taxon>
        <taxon>Bacillota</taxon>
        <taxon>Bacilli</taxon>
        <taxon>Lactobacillales</taxon>
        <taxon>Enterococcaceae</taxon>
        <taxon>Enterococcus</taxon>
    </lineage>
</organism>
<dbReference type="SUPFAM" id="SSF46689">
    <property type="entry name" value="Homeodomain-like"/>
    <property type="match status" value="1"/>
</dbReference>
<dbReference type="EMBL" id="JAEDXU010000002">
    <property type="protein sequence ID" value="MBP1045917.1"/>
    <property type="molecule type" value="Genomic_DNA"/>
</dbReference>
<keyword evidence="2 4" id="KW-0238">DNA-binding</keyword>
<proteinExistence type="predicted"/>